<evidence type="ECO:0000259" key="12">
    <source>
        <dbReference type="PROSITE" id="PS50262"/>
    </source>
</evidence>
<feature type="transmembrane region" description="Helical" evidence="11">
    <location>
        <begin position="115"/>
        <end position="136"/>
    </location>
</feature>
<dbReference type="PRINTS" id="PR01012">
    <property type="entry name" value="NRPEPTIDEYR"/>
</dbReference>
<dbReference type="AlphaFoldDB" id="A0A9P1MUK4"/>
<dbReference type="PROSITE" id="PS00237">
    <property type="entry name" value="G_PROTEIN_RECEP_F1_1"/>
    <property type="match status" value="1"/>
</dbReference>
<dbReference type="PANTHER" id="PTHR45695">
    <property type="entry name" value="LEUCOKININ RECEPTOR-RELATED"/>
    <property type="match status" value="1"/>
</dbReference>
<keyword evidence="6 11" id="KW-0472">Membrane</keyword>
<dbReference type="SUPFAM" id="SSF81321">
    <property type="entry name" value="Family A G protein-coupled receptor-like"/>
    <property type="match status" value="1"/>
</dbReference>
<keyword evidence="8 9" id="KW-0807">Transducer</keyword>
<proteinExistence type="inferred from homology"/>
<feature type="transmembrane region" description="Helical" evidence="11">
    <location>
        <begin position="350"/>
        <end position="370"/>
    </location>
</feature>
<feature type="compositionally biased region" description="Basic and acidic residues" evidence="10">
    <location>
        <begin position="601"/>
        <end position="616"/>
    </location>
</feature>
<evidence type="ECO:0000256" key="5">
    <source>
        <dbReference type="ARBA" id="ARBA00023040"/>
    </source>
</evidence>
<reference evidence="13" key="1">
    <citation type="submission" date="2022-11" db="EMBL/GenBank/DDBJ databases">
        <authorList>
            <person name="Kikuchi T."/>
        </authorList>
    </citation>
    <scope>NUCLEOTIDE SEQUENCE</scope>
    <source>
        <strain evidence="13">PS1010</strain>
    </source>
</reference>
<dbReference type="GO" id="GO:0004983">
    <property type="term" value="F:neuropeptide Y receptor activity"/>
    <property type="evidence" value="ECO:0007669"/>
    <property type="project" value="InterPro"/>
</dbReference>
<comment type="caution">
    <text evidence="13">The sequence shown here is derived from an EMBL/GenBank/DDBJ whole genome shotgun (WGS) entry which is preliminary data.</text>
</comment>
<dbReference type="Gene3D" id="1.20.1070.10">
    <property type="entry name" value="Rhodopsin 7-helix transmembrane proteins"/>
    <property type="match status" value="1"/>
</dbReference>
<evidence type="ECO:0000256" key="6">
    <source>
        <dbReference type="ARBA" id="ARBA00023136"/>
    </source>
</evidence>
<evidence type="ECO:0000313" key="13">
    <source>
        <dbReference type="EMBL" id="CAI5440649.1"/>
    </source>
</evidence>
<keyword evidence="7 9" id="KW-0675">Receptor</keyword>
<evidence type="ECO:0000256" key="10">
    <source>
        <dbReference type="SAM" id="MobiDB-lite"/>
    </source>
</evidence>
<keyword evidence="14" id="KW-1185">Reference proteome</keyword>
<feature type="transmembrane region" description="Helical" evidence="11">
    <location>
        <begin position="78"/>
        <end position="103"/>
    </location>
</feature>
<keyword evidence="3 9" id="KW-0812">Transmembrane</keyword>
<comment type="similarity">
    <text evidence="2 9">Belongs to the G-protein coupled receptor 1 family.</text>
</comment>
<name>A0A9P1MUK4_9PELO</name>
<feature type="transmembrane region" description="Helical" evidence="11">
    <location>
        <begin position="256"/>
        <end position="278"/>
    </location>
</feature>
<evidence type="ECO:0000256" key="9">
    <source>
        <dbReference type="RuleBase" id="RU000688"/>
    </source>
</evidence>
<evidence type="ECO:0000313" key="14">
    <source>
        <dbReference type="Proteomes" id="UP001152747"/>
    </source>
</evidence>
<comment type="subcellular location">
    <subcellularLocation>
        <location evidence="1">Membrane</location>
        <topology evidence="1">Multi-pass membrane protein</topology>
    </subcellularLocation>
</comment>
<dbReference type="PROSITE" id="PS50262">
    <property type="entry name" value="G_PROTEIN_RECEP_F1_2"/>
    <property type="match status" value="1"/>
</dbReference>
<feature type="transmembrane region" description="Helical" evidence="11">
    <location>
        <begin position="156"/>
        <end position="178"/>
    </location>
</feature>
<feature type="region of interest" description="Disordered" evidence="10">
    <location>
        <begin position="492"/>
        <end position="624"/>
    </location>
</feature>
<evidence type="ECO:0000256" key="11">
    <source>
        <dbReference type="SAM" id="Phobius"/>
    </source>
</evidence>
<dbReference type="CDD" id="cd15001">
    <property type="entry name" value="7tmA_GPRnna14-like"/>
    <property type="match status" value="1"/>
</dbReference>
<feature type="compositionally biased region" description="Polar residues" evidence="10">
    <location>
        <begin position="492"/>
        <end position="504"/>
    </location>
</feature>
<feature type="transmembrane region" description="Helical" evidence="11">
    <location>
        <begin position="198"/>
        <end position="217"/>
    </location>
</feature>
<dbReference type="GO" id="GO:0005886">
    <property type="term" value="C:plasma membrane"/>
    <property type="evidence" value="ECO:0007669"/>
    <property type="project" value="TreeGrafter"/>
</dbReference>
<dbReference type="InterPro" id="IPR017452">
    <property type="entry name" value="GPCR_Rhodpsn_7TM"/>
</dbReference>
<protein>
    <recommendedName>
        <fullName evidence="12">G-protein coupled receptors family 1 profile domain-containing protein</fullName>
    </recommendedName>
</protein>
<feature type="compositionally biased region" description="Low complexity" evidence="10">
    <location>
        <begin position="539"/>
        <end position="570"/>
    </location>
</feature>
<gene>
    <name evidence="13" type="ORF">CAMP_LOCUS3286</name>
</gene>
<dbReference type="Proteomes" id="UP001152747">
    <property type="component" value="Unassembled WGS sequence"/>
</dbReference>
<evidence type="ECO:0000256" key="2">
    <source>
        <dbReference type="ARBA" id="ARBA00010663"/>
    </source>
</evidence>
<evidence type="ECO:0000256" key="7">
    <source>
        <dbReference type="ARBA" id="ARBA00023170"/>
    </source>
</evidence>
<evidence type="ECO:0000256" key="4">
    <source>
        <dbReference type="ARBA" id="ARBA00022989"/>
    </source>
</evidence>
<sequence length="624" mass="70263">MSRRSVRSLPPDTTPAPHGDVCYNVEARDYDYEALFEMVEADCDCGIEMHLIAPACQKVCEHVLPPFLQISEDALFDYVIPGLILFIVFCVGTIGNAMVIFVVNRFKRMRNVTNVFLASLSTADICLIWFCVPIMFIKYTSNSWGLGRFACYFVHYIQQFTCFCSVLTMTMISFERFLAIAYPMRNIWISSIGRAKKAILVIWISSAILSLPTALRIEYTVVQDANNNGTTTYWCERKIPQNLFGYDSNYLDKIYAVYQLILLILFPVSTMSICYARVSAIVYRSSKDRVILSQAMVAFSKAATDAVTFSGYSAIPMITTSKNLKTANTTINSYTKHRSNRVAEANKKQIVQMLISIVVMFTFCWLPTIVDELLTSFGFLCRTSNTPLLRKMRMGFNCLTYCQSCINPILYAFISQNFRSTFKTAYSRMKNRLQGVEEMRSRMGSCSSASMMSTRNQHRIYGSSFNTLTVPGRTMITPNMSRDVSQLSLCRPGSQMSFNRSKSPISHDMPSTAFGRHRPRSPTDVSRDSGRPRSPTDLSQSTKPSRRSSSIRPRSPTTVSQMSMVVRSRSPTGNSDCSSLLPSRTRSPTLQSTTSGQSRGSIERTADRLSVRDAVRPKTPPCFV</sequence>
<dbReference type="InterPro" id="IPR000276">
    <property type="entry name" value="GPCR_Rhodpsn"/>
</dbReference>
<dbReference type="InterPro" id="IPR000611">
    <property type="entry name" value="NPY_rcpt"/>
</dbReference>
<dbReference type="PRINTS" id="PR00237">
    <property type="entry name" value="GPCRRHODOPSN"/>
</dbReference>
<dbReference type="OrthoDB" id="2132067at2759"/>
<evidence type="ECO:0000256" key="3">
    <source>
        <dbReference type="ARBA" id="ARBA00022692"/>
    </source>
</evidence>
<organism evidence="13 14">
    <name type="scientific">Caenorhabditis angaria</name>
    <dbReference type="NCBI Taxonomy" id="860376"/>
    <lineage>
        <taxon>Eukaryota</taxon>
        <taxon>Metazoa</taxon>
        <taxon>Ecdysozoa</taxon>
        <taxon>Nematoda</taxon>
        <taxon>Chromadorea</taxon>
        <taxon>Rhabditida</taxon>
        <taxon>Rhabditina</taxon>
        <taxon>Rhabditomorpha</taxon>
        <taxon>Rhabditoidea</taxon>
        <taxon>Rhabditidae</taxon>
        <taxon>Peloderinae</taxon>
        <taxon>Caenorhabditis</taxon>
    </lineage>
</organism>
<keyword evidence="4 11" id="KW-1133">Transmembrane helix</keyword>
<dbReference type="PANTHER" id="PTHR45695:SF15">
    <property type="entry name" value="OPSIN RH2"/>
    <property type="match status" value="1"/>
</dbReference>
<feature type="compositionally biased region" description="Polar residues" evidence="10">
    <location>
        <begin position="571"/>
        <end position="600"/>
    </location>
</feature>
<dbReference type="Pfam" id="PF00001">
    <property type="entry name" value="7tm_1"/>
    <property type="match status" value="1"/>
</dbReference>
<evidence type="ECO:0000256" key="8">
    <source>
        <dbReference type="ARBA" id="ARBA00023224"/>
    </source>
</evidence>
<keyword evidence="5 9" id="KW-0297">G-protein coupled receptor</keyword>
<accession>A0A9P1MUK4</accession>
<dbReference type="EMBL" id="CANHGI010000002">
    <property type="protein sequence ID" value="CAI5440649.1"/>
    <property type="molecule type" value="Genomic_DNA"/>
</dbReference>
<evidence type="ECO:0000256" key="1">
    <source>
        <dbReference type="ARBA" id="ARBA00004141"/>
    </source>
</evidence>
<feature type="domain" description="G-protein coupled receptors family 1 profile" evidence="12">
    <location>
        <begin position="95"/>
        <end position="411"/>
    </location>
</feature>